<dbReference type="Gene3D" id="3.10.25.10">
    <property type="entry name" value="Formyl transferase, C-terminal domain"/>
    <property type="match status" value="1"/>
</dbReference>
<evidence type="ECO:0000256" key="7">
    <source>
        <dbReference type="ARBA" id="ARBA00048558"/>
    </source>
</evidence>
<evidence type="ECO:0000256" key="5">
    <source>
        <dbReference type="ARBA" id="ARBA00022679"/>
    </source>
</evidence>
<gene>
    <name evidence="8 11" type="primary">fmt</name>
    <name evidence="11" type="ORF">ACFOLG_10240</name>
</gene>
<name>A0ABV7RGK7_9NEIS</name>
<feature type="domain" description="Formyl transferase N-terminal" evidence="9">
    <location>
        <begin position="2"/>
        <end position="179"/>
    </location>
</feature>
<protein>
    <recommendedName>
        <fullName evidence="4 8">Methionyl-tRNA formyltransferase</fullName>
        <ecNumber evidence="3 8">2.1.2.9</ecNumber>
    </recommendedName>
</protein>
<evidence type="ECO:0000256" key="3">
    <source>
        <dbReference type="ARBA" id="ARBA00012261"/>
    </source>
</evidence>
<dbReference type="CDD" id="cd08646">
    <property type="entry name" value="FMT_core_Met-tRNA-FMT_N"/>
    <property type="match status" value="1"/>
</dbReference>
<dbReference type="InterPro" id="IPR005794">
    <property type="entry name" value="Fmt"/>
</dbReference>
<dbReference type="SUPFAM" id="SSF50486">
    <property type="entry name" value="FMT C-terminal domain-like"/>
    <property type="match status" value="1"/>
</dbReference>
<keyword evidence="5 8" id="KW-0808">Transferase</keyword>
<evidence type="ECO:0000256" key="8">
    <source>
        <dbReference type="HAMAP-Rule" id="MF_00182"/>
    </source>
</evidence>
<dbReference type="InterPro" id="IPR041711">
    <property type="entry name" value="Met-tRNA-FMT_N"/>
</dbReference>
<comment type="caution">
    <text evidence="11">The sequence shown here is derived from an EMBL/GenBank/DDBJ whole genome shotgun (WGS) entry which is preliminary data.</text>
</comment>
<evidence type="ECO:0000256" key="1">
    <source>
        <dbReference type="ARBA" id="ARBA00002606"/>
    </source>
</evidence>
<comment type="similarity">
    <text evidence="2 8">Belongs to the Fmt family.</text>
</comment>
<dbReference type="InterPro" id="IPR044135">
    <property type="entry name" value="Met-tRNA-FMT_C"/>
</dbReference>
<dbReference type="InterPro" id="IPR011034">
    <property type="entry name" value="Formyl_transferase-like_C_sf"/>
</dbReference>
<dbReference type="InterPro" id="IPR001555">
    <property type="entry name" value="GART_AS"/>
</dbReference>
<dbReference type="HAMAP" id="MF_00182">
    <property type="entry name" value="Formyl_trans"/>
    <property type="match status" value="1"/>
</dbReference>
<organism evidence="11 12">
    <name type="scientific">Vogesella facilis</name>
    <dbReference type="NCBI Taxonomy" id="1655232"/>
    <lineage>
        <taxon>Bacteria</taxon>
        <taxon>Pseudomonadati</taxon>
        <taxon>Pseudomonadota</taxon>
        <taxon>Betaproteobacteria</taxon>
        <taxon>Neisseriales</taxon>
        <taxon>Chromobacteriaceae</taxon>
        <taxon>Vogesella</taxon>
    </lineage>
</organism>
<dbReference type="PROSITE" id="PS00373">
    <property type="entry name" value="GART"/>
    <property type="match status" value="1"/>
</dbReference>
<evidence type="ECO:0000313" key="11">
    <source>
        <dbReference type="EMBL" id="MFC3532559.1"/>
    </source>
</evidence>
<evidence type="ECO:0000256" key="6">
    <source>
        <dbReference type="ARBA" id="ARBA00022917"/>
    </source>
</evidence>
<evidence type="ECO:0000313" key="12">
    <source>
        <dbReference type="Proteomes" id="UP001595741"/>
    </source>
</evidence>
<evidence type="ECO:0000256" key="4">
    <source>
        <dbReference type="ARBA" id="ARBA00016014"/>
    </source>
</evidence>
<comment type="catalytic activity">
    <reaction evidence="7 8">
        <text>L-methionyl-tRNA(fMet) + (6R)-10-formyltetrahydrofolate = N-formyl-L-methionyl-tRNA(fMet) + (6S)-5,6,7,8-tetrahydrofolate + H(+)</text>
        <dbReference type="Rhea" id="RHEA:24380"/>
        <dbReference type="Rhea" id="RHEA-COMP:9952"/>
        <dbReference type="Rhea" id="RHEA-COMP:9953"/>
        <dbReference type="ChEBI" id="CHEBI:15378"/>
        <dbReference type="ChEBI" id="CHEBI:57453"/>
        <dbReference type="ChEBI" id="CHEBI:78530"/>
        <dbReference type="ChEBI" id="CHEBI:78844"/>
        <dbReference type="ChEBI" id="CHEBI:195366"/>
        <dbReference type="EC" id="2.1.2.9"/>
    </reaction>
</comment>
<dbReference type="CDD" id="cd08704">
    <property type="entry name" value="Met_tRNA_FMT_C"/>
    <property type="match status" value="1"/>
</dbReference>
<accession>A0ABV7RGK7</accession>
<dbReference type="Gene3D" id="3.40.50.170">
    <property type="entry name" value="Formyl transferase, N-terminal domain"/>
    <property type="match status" value="1"/>
</dbReference>
<dbReference type="InterPro" id="IPR002376">
    <property type="entry name" value="Formyl_transf_N"/>
</dbReference>
<comment type="function">
    <text evidence="1 8">Attaches a formyl group to the free amino group of methionyl-tRNA(fMet). The formyl group appears to play a dual role in the initiator identity of N-formylmethionyl-tRNA by promoting its recognition by IF2 and preventing the misappropriation of this tRNA by the elongation apparatus.</text>
</comment>
<dbReference type="InterPro" id="IPR036477">
    <property type="entry name" value="Formyl_transf_N_sf"/>
</dbReference>
<dbReference type="PANTHER" id="PTHR11138:SF5">
    <property type="entry name" value="METHIONYL-TRNA FORMYLTRANSFERASE, MITOCHONDRIAL"/>
    <property type="match status" value="1"/>
</dbReference>
<dbReference type="Pfam" id="PF00551">
    <property type="entry name" value="Formyl_trans_N"/>
    <property type="match status" value="1"/>
</dbReference>
<sequence>MKLIFAGTPVFAAQALQALLAAGHDIALVLTQPDRPAGRGMKLKPSPVKELALQHGLRVEQPLTLKTPEAQALVAEVGAEVMVVAAYGLLLPKAVLEMPARGCLNIHASLLPRWRGAAPIQRAILAGDAETGITIMQMDVGLDTGDMLSIHALPIAANDSATTLHDKLALLGAEAIVATLARLDACVPEPQPEAGVTYAAKLSKEEARVDWTQPAAAIARAIRAYNPAPGAHTLLAGEALKLWQAEAIDGHGAPGEVLRADADGVVVGSGHGLVRITELQAAGGKRLAAREFAAGRSNLTGTVLGA</sequence>
<dbReference type="NCBIfam" id="TIGR00460">
    <property type="entry name" value="fmt"/>
    <property type="match status" value="1"/>
</dbReference>
<dbReference type="InterPro" id="IPR005793">
    <property type="entry name" value="Formyl_trans_C"/>
</dbReference>
<dbReference type="InterPro" id="IPR037022">
    <property type="entry name" value="Formyl_trans_C_sf"/>
</dbReference>
<evidence type="ECO:0000259" key="9">
    <source>
        <dbReference type="Pfam" id="PF00551"/>
    </source>
</evidence>
<keyword evidence="12" id="KW-1185">Reference proteome</keyword>
<proteinExistence type="inferred from homology"/>
<dbReference type="PANTHER" id="PTHR11138">
    <property type="entry name" value="METHIONYL-TRNA FORMYLTRANSFERASE"/>
    <property type="match status" value="1"/>
</dbReference>
<feature type="binding site" evidence="8">
    <location>
        <begin position="109"/>
        <end position="112"/>
    </location>
    <ligand>
        <name>(6S)-5,6,7,8-tetrahydrofolate</name>
        <dbReference type="ChEBI" id="CHEBI:57453"/>
    </ligand>
</feature>
<feature type="domain" description="Formyl transferase C-terminal" evidence="10">
    <location>
        <begin position="201"/>
        <end position="296"/>
    </location>
</feature>
<dbReference type="EMBL" id="JBHRXN010000030">
    <property type="protein sequence ID" value="MFC3532559.1"/>
    <property type="molecule type" value="Genomic_DNA"/>
</dbReference>
<evidence type="ECO:0000259" key="10">
    <source>
        <dbReference type="Pfam" id="PF02911"/>
    </source>
</evidence>
<dbReference type="SUPFAM" id="SSF53328">
    <property type="entry name" value="Formyltransferase"/>
    <property type="match status" value="1"/>
</dbReference>
<dbReference type="EC" id="2.1.2.9" evidence="3 8"/>
<keyword evidence="6 8" id="KW-0648">Protein biosynthesis</keyword>
<evidence type="ECO:0000256" key="2">
    <source>
        <dbReference type="ARBA" id="ARBA00010699"/>
    </source>
</evidence>
<dbReference type="GO" id="GO:0004479">
    <property type="term" value="F:methionyl-tRNA formyltransferase activity"/>
    <property type="evidence" value="ECO:0007669"/>
    <property type="project" value="UniProtKB-EC"/>
</dbReference>
<dbReference type="Proteomes" id="UP001595741">
    <property type="component" value="Unassembled WGS sequence"/>
</dbReference>
<reference evidence="12" key="1">
    <citation type="journal article" date="2019" name="Int. J. Syst. Evol. Microbiol.">
        <title>The Global Catalogue of Microorganisms (GCM) 10K type strain sequencing project: providing services to taxonomists for standard genome sequencing and annotation.</title>
        <authorList>
            <consortium name="The Broad Institute Genomics Platform"/>
            <consortium name="The Broad Institute Genome Sequencing Center for Infectious Disease"/>
            <person name="Wu L."/>
            <person name="Ma J."/>
        </authorList>
    </citation>
    <scope>NUCLEOTIDE SEQUENCE [LARGE SCALE GENOMIC DNA]</scope>
    <source>
        <strain evidence="12">KCTC 42742</strain>
    </source>
</reference>
<dbReference type="Pfam" id="PF02911">
    <property type="entry name" value="Formyl_trans_C"/>
    <property type="match status" value="1"/>
</dbReference>
<dbReference type="RefSeq" id="WP_386091399.1">
    <property type="nucleotide sequence ID" value="NZ_JBHRXN010000030.1"/>
</dbReference>